<name>A0A0A8XUA1_ARUDO</name>
<evidence type="ECO:0000313" key="1">
    <source>
        <dbReference type="EMBL" id="JAD17549.1"/>
    </source>
</evidence>
<proteinExistence type="predicted"/>
<sequence length="68" mass="8514">MLTEWFTVNQQSRDGHDLTYCDFPTRYTWDATKKIWNKRTHGHKIERLYYINPMEVLWKESDFIYECY</sequence>
<reference evidence="1" key="2">
    <citation type="journal article" date="2015" name="Data Brief">
        <title>Shoot transcriptome of the giant reed, Arundo donax.</title>
        <authorList>
            <person name="Barrero R.A."/>
            <person name="Guerrero F.D."/>
            <person name="Moolhuijzen P."/>
            <person name="Goolsby J.A."/>
            <person name="Tidwell J."/>
            <person name="Bellgard S.E."/>
            <person name="Bellgard M.I."/>
        </authorList>
    </citation>
    <scope>NUCLEOTIDE SEQUENCE</scope>
    <source>
        <tissue evidence="1">Shoot tissue taken approximately 20 cm above the soil surface</tissue>
    </source>
</reference>
<reference evidence="1" key="1">
    <citation type="submission" date="2014-09" db="EMBL/GenBank/DDBJ databases">
        <authorList>
            <person name="Magalhaes I.L.F."/>
            <person name="Oliveira U."/>
            <person name="Santos F.R."/>
            <person name="Vidigal T.H.D.A."/>
            <person name="Brescovit A.D."/>
            <person name="Santos A.J."/>
        </authorList>
    </citation>
    <scope>NUCLEOTIDE SEQUENCE</scope>
    <source>
        <tissue evidence="1">Shoot tissue taken approximately 20 cm above the soil surface</tissue>
    </source>
</reference>
<organism evidence="1">
    <name type="scientific">Arundo donax</name>
    <name type="common">Giant reed</name>
    <name type="synonym">Donax arundinaceus</name>
    <dbReference type="NCBI Taxonomy" id="35708"/>
    <lineage>
        <taxon>Eukaryota</taxon>
        <taxon>Viridiplantae</taxon>
        <taxon>Streptophyta</taxon>
        <taxon>Embryophyta</taxon>
        <taxon>Tracheophyta</taxon>
        <taxon>Spermatophyta</taxon>
        <taxon>Magnoliopsida</taxon>
        <taxon>Liliopsida</taxon>
        <taxon>Poales</taxon>
        <taxon>Poaceae</taxon>
        <taxon>PACMAD clade</taxon>
        <taxon>Arundinoideae</taxon>
        <taxon>Arundineae</taxon>
        <taxon>Arundo</taxon>
    </lineage>
</organism>
<dbReference type="AlphaFoldDB" id="A0A0A8XUA1"/>
<dbReference type="EMBL" id="GBRH01280346">
    <property type="protein sequence ID" value="JAD17549.1"/>
    <property type="molecule type" value="Transcribed_RNA"/>
</dbReference>
<accession>A0A0A8XUA1</accession>
<protein>
    <submittedName>
        <fullName evidence="1">Uncharacterized protein</fullName>
    </submittedName>
</protein>